<evidence type="ECO:0000313" key="14">
    <source>
        <dbReference type="Proteomes" id="UP000283543"/>
    </source>
</evidence>
<comment type="subcellular location">
    <subcellularLocation>
        <location evidence="1">Lysosome membrane</location>
        <topology evidence="1">Multi-pass membrane protein</topology>
    </subcellularLocation>
</comment>
<dbReference type="EMBL" id="QUTE01004130">
    <property type="protein sequence ID" value="RHZ39127.1"/>
    <property type="molecule type" value="Genomic_DNA"/>
</dbReference>
<dbReference type="EMBL" id="QUSZ01004700">
    <property type="protein sequence ID" value="RHY13099.1"/>
    <property type="molecule type" value="Genomic_DNA"/>
</dbReference>
<dbReference type="PANTHER" id="PTHR23512">
    <property type="entry name" value="MAJOR FACILITATOR SUPERFAMILY DOMAIN-CONTAINING PROTEIN 1"/>
    <property type="match status" value="1"/>
</dbReference>
<dbReference type="Proteomes" id="UP000266196">
    <property type="component" value="Unassembled WGS sequence"/>
</dbReference>
<gene>
    <name evidence="11" type="ORF">DYB31_011429</name>
    <name evidence="10" type="ORF">DYB34_004768</name>
    <name evidence="9" type="ORF">DYB36_005062</name>
</gene>
<dbReference type="AlphaFoldDB" id="A0A397B4L3"/>
<dbReference type="SUPFAM" id="SSF103473">
    <property type="entry name" value="MFS general substrate transporter"/>
    <property type="match status" value="1"/>
</dbReference>
<evidence type="ECO:0000256" key="5">
    <source>
        <dbReference type="ARBA" id="ARBA00022989"/>
    </source>
</evidence>
<reference evidence="12 13" key="1">
    <citation type="submission" date="2018-08" db="EMBL/GenBank/DDBJ databases">
        <title>Aphanomyces genome sequencing and annotation.</title>
        <authorList>
            <person name="Minardi D."/>
            <person name="Oidtmann B."/>
            <person name="Van Der Giezen M."/>
            <person name="Studholme D.J."/>
        </authorList>
    </citation>
    <scope>NUCLEOTIDE SEQUENCE [LARGE SCALE GENOMIC DNA]</scope>
    <source>
        <strain evidence="11 13">197901</strain>
        <strain evidence="9 12">Kv</strain>
        <strain evidence="10 14">Si</strain>
    </source>
</reference>
<keyword evidence="3" id="KW-0813">Transport</keyword>
<dbReference type="Proteomes" id="UP000283543">
    <property type="component" value="Unassembled WGS sequence"/>
</dbReference>
<accession>A0A397B4L3</accession>
<dbReference type="PANTHER" id="PTHR23512:SF3">
    <property type="entry name" value="MAJOR FACILITATOR SUPERFAMILY DOMAIN-CONTAINING PROTEIN 1"/>
    <property type="match status" value="1"/>
</dbReference>
<evidence type="ECO:0000256" key="6">
    <source>
        <dbReference type="ARBA" id="ARBA00023136"/>
    </source>
</evidence>
<evidence type="ECO:0000256" key="7">
    <source>
        <dbReference type="ARBA" id="ARBA00023228"/>
    </source>
</evidence>
<dbReference type="GO" id="GO:0005765">
    <property type="term" value="C:lysosomal membrane"/>
    <property type="evidence" value="ECO:0007669"/>
    <property type="project" value="UniProtKB-SubCell"/>
</dbReference>
<feature type="transmembrane region" description="Helical" evidence="8">
    <location>
        <begin position="52"/>
        <end position="77"/>
    </location>
</feature>
<evidence type="ECO:0000256" key="4">
    <source>
        <dbReference type="ARBA" id="ARBA00022692"/>
    </source>
</evidence>
<evidence type="ECO:0008006" key="15">
    <source>
        <dbReference type="Google" id="ProtNLM"/>
    </source>
</evidence>
<evidence type="ECO:0000313" key="11">
    <source>
        <dbReference type="EMBL" id="RHZ39127.1"/>
    </source>
</evidence>
<protein>
    <recommendedName>
        <fullName evidence="15">Major facilitator superfamily (MFS) profile domain-containing protein</fullName>
    </recommendedName>
</protein>
<dbReference type="InterPro" id="IPR036259">
    <property type="entry name" value="MFS_trans_sf"/>
</dbReference>
<evidence type="ECO:0000313" key="10">
    <source>
        <dbReference type="EMBL" id="RHY67388.1"/>
    </source>
</evidence>
<dbReference type="Gene3D" id="1.20.1250.20">
    <property type="entry name" value="MFS general substrate transporter like domains"/>
    <property type="match status" value="1"/>
</dbReference>
<organism evidence="9 12">
    <name type="scientific">Aphanomyces astaci</name>
    <name type="common">Crayfish plague agent</name>
    <dbReference type="NCBI Taxonomy" id="112090"/>
    <lineage>
        <taxon>Eukaryota</taxon>
        <taxon>Sar</taxon>
        <taxon>Stramenopiles</taxon>
        <taxon>Oomycota</taxon>
        <taxon>Saprolegniomycetes</taxon>
        <taxon>Saprolegniales</taxon>
        <taxon>Verrucalvaceae</taxon>
        <taxon>Aphanomyces</taxon>
    </lineage>
</organism>
<keyword evidence="7" id="KW-0458">Lysosome</keyword>
<keyword evidence="5 8" id="KW-1133">Transmembrane helix</keyword>
<comment type="similarity">
    <text evidence="2">Belongs to the major facilitator superfamily.</text>
</comment>
<name>A0A397B4L3_APHAT</name>
<dbReference type="InterPro" id="IPR052187">
    <property type="entry name" value="MFSD1"/>
</dbReference>
<evidence type="ECO:0000313" key="9">
    <source>
        <dbReference type="EMBL" id="RHY13099.1"/>
    </source>
</evidence>
<feature type="transmembrane region" description="Helical" evidence="8">
    <location>
        <begin position="84"/>
        <end position="103"/>
    </location>
</feature>
<comment type="caution">
    <text evidence="9">The sequence shown here is derived from an EMBL/GenBank/DDBJ whole genome shotgun (WGS) entry which is preliminary data.</text>
</comment>
<keyword evidence="4 8" id="KW-0812">Transmembrane</keyword>
<proteinExistence type="inferred from homology"/>
<dbReference type="EMBL" id="QUTB01003540">
    <property type="protein sequence ID" value="RHY67388.1"/>
    <property type="molecule type" value="Genomic_DNA"/>
</dbReference>
<evidence type="ECO:0000313" key="13">
    <source>
        <dbReference type="Proteomes" id="UP000266196"/>
    </source>
</evidence>
<evidence type="ECO:0000256" key="2">
    <source>
        <dbReference type="ARBA" id="ARBA00008335"/>
    </source>
</evidence>
<dbReference type="VEuPathDB" id="FungiDB:H257_02966"/>
<evidence type="ECO:0000313" key="12">
    <source>
        <dbReference type="Proteomes" id="UP000265427"/>
    </source>
</evidence>
<sequence>MLEKAASAKRWVLVLSSLLVVGLNYCYDNPGAMKSQLQQHFHRIPKTKYELLFVRSLTYSLYSVPNMVLPLFGGILIDRVGVQTMTMVVVSLVLAGQVIVALGSAMHNFNLILVQALVPCQVYILN</sequence>
<evidence type="ECO:0000256" key="3">
    <source>
        <dbReference type="ARBA" id="ARBA00022448"/>
    </source>
</evidence>
<dbReference type="Proteomes" id="UP000265427">
    <property type="component" value="Unassembled WGS sequence"/>
</dbReference>
<evidence type="ECO:0000256" key="1">
    <source>
        <dbReference type="ARBA" id="ARBA00004155"/>
    </source>
</evidence>
<evidence type="ECO:0000256" key="8">
    <source>
        <dbReference type="SAM" id="Phobius"/>
    </source>
</evidence>
<keyword evidence="6 8" id="KW-0472">Membrane</keyword>